<dbReference type="Pfam" id="PF03413">
    <property type="entry name" value="PepSY"/>
    <property type="match status" value="1"/>
</dbReference>
<keyword evidence="1" id="KW-0472">Membrane</keyword>
<evidence type="ECO:0000259" key="2">
    <source>
        <dbReference type="Pfam" id="PF03413"/>
    </source>
</evidence>
<dbReference type="InterPro" id="IPR025711">
    <property type="entry name" value="PepSY"/>
</dbReference>
<feature type="transmembrane region" description="Helical" evidence="1">
    <location>
        <begin position="12"/>
        <end position="31"/>
    </location>
</feature>
<feature type="domain" description="PepSY" evidence="2">
    <location>
        <begin position="40"/>
        <end position="97"/>
    </location>
</feature>
<gene>
    <name evidence="4" type="ORF">B5E91_10440</name>
    <name evidence="3" type="ORF">K8V91_06870</name>
</gene>
<dbReference type="AlphaFoldDB" id="A0A1Y4QGE7"/>
<organism evidence="4 5">
    <name type="scientific">Thomasclavelia spiroformis</name>
    <dbReference type="NCBI Taxonomy" id="29348"/>
    <lineage>
        <taxon>Bacteria</taxon>
        <taxon>Bacillati</taxon>
        <taxon>Bacillota</taxon>
        <taxon>Erysipelotrichia</taxon>
        <taxon>Erysipelotrichales</taxon>
        <taxon>Coprobacillaceae</taxon>
        <taxon>Thomasclavelia</taxon>
    </lineage>
</organism>
<dbReference type="Proteomes" id="UP000196258">
    <property type="component" value="Unassembled WGS sequence"/>
</dbReference>
<reference evidence="5" key="1">
    <citation type="submission" date="2017-04" db="EMBL/GenBank/DDBJ databases">
        <title>Function of individual gut microbiota members based on whole genome sequencing of pure cultures obtained from chicken caecum.</title>
        <authorList>
            <person name="Medvecky M."/>
            <person name="Cejkova D."/>
            <person name="Polansky O."/>
            <person name="Karasova D."/>
            <person name="Kubasova T."/>
            <person name="Cizek A."/>
            <person name="Rychlik I."/>
        </authorList>
    </citation>
    <scope>NUCLEOTIDE SEQUENCE [LARGE SCALE GENOMIC DNA]</scope>
    <source>
        <strain evidence="5">An149</strain>
    </source>
</reference>
<proteinExistence type="predicted"/>
<dbReference type="Proteomes" id="UP000749320">
    <property type="component" value="Unassembled WGS sequence"/>
</dbReference>
<keyword evidence="1" id="KW-1133">Transmembrane helix</keyword>
<comment type="caution">
    <text evidence="4">The sequence shown here is derived from an EMBL/GenBank/DDBJ whole genome shotgun (WGS) entry which is preliminary data.</text>
</comment>
<accession>A0A1Y4QGE7</accession>
<dbReference type="EMBL" id="NFLB01000012">
    <property type="protein sequence ID" value="OUQ04324.1"/>
    <property type="molecule type" value="Genomic_DNA"/>
</dbReference>
<evidence type="ECO:0000313" key="3">
    <source>
        <dbReference type="EMBL" id="HJF40629.1"/>
    </source>
</evidence>
<reference evidence="3" key="3">
    <citation type="journal article" date="2021" name="PeerJ">
        <title>Extensive microbial diversity within the chicken gut microbiome revealed by metagenomics and culture.</title>
        <authorList>
            <person name="Gilroy R."/>
            <person name="Ravi A."/>
            <person name="Getino M."/>
            <person name="Pursley I."/>
            <person name="Horton D.L."/>
            <person name="Alikhan N.F."/>
            <person name="Baker D."/>
            <person name="Gharbi K."/>
            <person name="Hall N."/>
            <person name="Watson M."/>
            <person name="Adriaenssens E.M."/>
            <person name="Foster-Nyarko E."/>
            <person name="Jarju S."/>
            <person name="Secka A."/>
            <person name="Antonio M."/>
            <person name="Oren A."/>
            <person name="Chaudhuri R.R."/>
            <person name="La Ragione R."/>
            <person name="Hildebrand F."/>
            <person name="Pallen M.J."/>
        </authorList>
    </citation>
    <scope>NUCLEOTIDE SEQUENCE</scope>
    <source>
        <strain evidence="3">CHK193-16274</strain>
    </source>
</reference>
<evidence type="ECO:0000313" key="5">
    <source>
        <dbReference type="Proteomes" id="UP000196258"/>
    </source>
</evidence>
<name>A0A1Y4QGE7_9FIRM</name>
<reference evidence="4" key="2">
    <citation type="journal article" date="2018" name="BMC Genomics">
        <title>Whole genome sequencing and function prediction of 133 gut anaerobes isolated from chicken caecum in pure cultures.</title>
        <authorList>
            <person name="Medvecky M."/>
            <person name="Cejkova D."/>
            <person name="Polansky O."/>
            <person name="Karasova D."/>
            <person name="Kubasova T."/>
            <person name="Cizek A."/>
            <person name="Rychlik I."/>
        </authorList>
    </citation>
    <scope>NUCLEOTIDE SEQUENCE</scope>
    <source>
        <strain evidence="4">An149</strain>
    </source>
</reference>
<keyword evidence="1" id="KW-0812">Transmembrane</keyword>
<dbReference type="RefSeq" id="WP_087257411.1">
    <property type="nucleotide sequence ID" value="NZ_CAJFOD010000001.1"/>
</dbReference>
<dbReference type="EMBL" id="DYWV01000227">
    <property type="protein sequence ID" value="HJF40629.1"/>
    <property type="molecule type" value="Genomic_DNA"/>
</dbReference>
<evidence type="ECO:0000313" key="4">
    <source>
        <dbReference type="EMBL" id="OUQ04324.1"/>
    </source>
</evidence>
<sequence length="107" mass="12333">MQILSKYKKQLIISISIIMVIIIIVGIYILHTTLTNINYSKSQAHLIALRTFSGTIISSNIDYDDFQIYYDLEIQNSNQEVVDVVINAKDGKIVSYEYEEGYNDIDY</sequence>
<protein>
    <recommendedName>
        <fullName evidence="2">PepSY domain-containing protein</fullName>
    </recommendedName>
</protein>
<reference evidence="3" key="4">
    <citation type="submission" date="2021-09" db="EMBL/GenBank/DDBJ databases">
        <authorList>
            <person name="Gilroy R."/>
        </authorList>
    </citation>
    <scope>NUCLEOTIDE SEQUENCE</scope>
    <source>
        <strain evidence="3">CHK193-16274</strain>
    </source>
</reference>
<evidence type="ECO:0000256" key="1">
    <source>
        <dbReference type="SAM" id="Phobius"/>
    </source>
</evidence>
<dbReference type="Gene3D" id="3.10.450.40">
    <property type="match status" value="1"/>
</dbReference>